<feature type="domain" description="Small ribosomal subunit protein uS10" evidence="3">
    <location>
        <begin position="15"/>
        <end position="79"/>
    </location>
</feature>
<dbReference type="SUPFAM" id="SSF54999">
    <property type="entry name" value="Ribosomal protein S10"/>
    <property type="match status" value="1"/>
</dbReference>
<dbReference type="SMART" id="SM01403">
    <property type="entry name" value="Ribosomal_S10"/>
    <property type="match status" value="1"/>
</dbReference>
<protein>
    <submittedName>
        <fullName evidence="4">Ribosomal protein S10</fullName>
    </submittedName>
</protein>
<dbReference type="Gene3D" id="3.30.70.600">
    <property type="entry name" value="Ribosomal protein S10 domain"/>
    <property type="match status" value="1"/>
</dbReference>
<dbReference type="InterPro" id="IPR027486">
    <property type="entry name" value="Ribosomal_uS10_dom"/>
</dbReference>
<keyword evidence="2" id="KW-0687">Ribonucleoprotein</keyword>
<sequence>MKTLLSSPLHIHSYSVTLEGWSHTPYGATENNVLPKKIKRFTVLRSPHIDKKSRDQFEQKIRKNSIIMVNHNRVKTKVTAADTIPQSGTNAHNQINGQETSPSLIKGVIHPTLILDQGSLEKLPVGVRIRLDLTEIRFA</sequence>
<dbReference type="GO" id="GO:0005840">
    <property type="term" value="C:ribosome"/>
    <property type="evidence" value="ECO:0007669"/>
    <property type="project" value="UniProtKB-KW"/>
</dbReference>
<geneLocation type="mitochondrion" evidence="4"/>
<organism evidence="4">
    <name type="scientific">Diphylleia rotans</name>
    <dbReference type="NCBI Taxonomy" id="190327"/>
    <lineage>
        <taxon>Eukaryota</taxon>
        <taxon>CRuMs</taxon>
        <taxon>Collodictyonidae</taxon>
        <taxon>Diphylleia</taxon>
    </lineage>
</organism>
<accession>A0A146I7G1</accession>
<evidence type="ECO:0000313" key="4">
    <source>
        <dbReference type="EMBL" id="BAU71465.1"/>
    </source>
</evidence>
<evidence type="ECO:0000256" key="1">
    <source>
        <dbReference type="ARBA" id="ARBA00022980"/>
    </source>
</evidence>
<name>A0A146I7G1_9EUKA</name>
<evidence type="ECO:0000256" key="2">
    <source>
        <dbReference type="ARBA" id="ARBA00023274"/>
    </source>
</evidence>
<reference evidence="4" key="1">
    <citation type="submission" date="2015-10" db="EMBL/GenBank/DDBJ databases">
        <title>The mitochondrial genome of Diphylleia rotans.</title>
        <authorList>
            <person name="Kamikawa R."/>
            <person name="Roger A.J."/>
        </authorList>
    </citation>
    <scope>NUCLEOTIDE SEQUENCE</scope>
    <source>
        <strain evidence="4">NIES-3764</strain>
    </source>
</reference>
<dbReference type="InterPro" id="IPR036838">
    <property type="entry name" value="Ribosomal_uS10_dom_sf"/>
</dbReference>
<dbReference type="Pfam" id="PF00338">
    <property type="entry name" value="Ribosomal_S10"/>
    <property type="match status" value="1"/>
</dbReference>
<dbReference type="AlphaFoldDB" id="A0A146I7G1"/>
<dbReference type="GeneID" id="27218009"/>
<dbReference type="GO" id="GO:1990904">
    <property type="term" value="C:ribonucleoprotein complex"/>
    <property type="evidence" value="ECO:0007669"/>
    <property type="project" value="UniProtKB-KW"/>
</dbReference>
<evidence type="ECO:0000259" key="3">
    <source>
        <dbReference type="SMART" id="SM01403"/>
    </source>
</evidence>
<dbReference type="EMBL" id="AP015014">
    <property type="protein sequence ID" value="BAU71465.1"/>
    <property type="molecule type" value="Genomic_DNA"/>
</dbReference>
<proteinExistence type="predicted"/>
<gene>
    <name evidence="4" type="primary">rps10</name>
</gene>
<dbReference type="RefSeq" id="YP_009245613.1">
    <property type="nucleotide sequence ID" value="NC_029886.1"/>
</dbReference>
<keyword evidence="4" id="KW-0496">Mitochondrion</keyword>
<keyword evidence="1 4" id="KW-0689">Ribosomal protein</keyword>